<feature type="transmembrane region" description="Helical" evidence="10">
    <location>
        <begin position="248"/>
        <end position="264"/>
    </location>
</feature>
<keyword evidence="13" id="KW-1185">Reference proteome</keyword>
<dbReference type="Pfam" id="PF03600">
    <property type="entry name" value="CitMHS"/>
    <property type="match status" value="1"/>
</dbReference>
<evidence type="ECO:0000256" key="4">
    <source>
        <dbReference type="ARBA" id="ARBA00022448"/>
    </source>
</evidence>
<sequence length="412" mass="42903">MRLAIMGAVLLAVGGLAVSTGLLPLSDVTVLVERVAPILLFVASMTVVTELASEAGIFRWVARRFRHWGRGRHVLLWLIVAGFAAVCTVFLSLDTTAVLLTPVVVSVARQAGLPALPLALTTVWMANTASLLLPISNLTNLLAQNSMGGISPARFAAMMWAPAIAAAVVPLLFIGLVFRADVRKRYNRIPVTRLRHEEAVSVGPAGSLASGGQLAASGLPATDRALLGASSAVLVILLPVLVSGVPVWIPSTAAAAVLIAIFAVRRRRALSFSLVPWSLLLFASGLFLVMETVRHLGGPAALGQLAGRGNGFAGLLQLAATGALSANLLNNLPAYLLAEPLAATPQRLAALLIGANAGPLITPGASLATLLWHDRLIRMNVLISWRGYALFGLIVAPLTVLAAVTALVLAHV</sequence>
<keyword evidence="4" id="KW-0813">Transport</keyword>
<comment type="caution">
    <text evidence="12">The sequence shown here is derived from an EMBL/GenBank/DDBJ whole genome shotgun (WGS) entry which is preliminary data.</text>
</comment>
<evidence type="ECO:0000256" key="8">
    <source>
        <dbReference type="ARBA" id="ARBA00022989"/>
    </source>
</evidence>
<feature type="transmembrane region" description="Helical" evidence="10">
    <location>
        <begin position="155"/>
        <end position="178"/>
    </location>
</feature>
<evidence type="ECO:0000256" key="7">
    <source>
        <dbReference type="ARBA" id="ARBA00022849"/>
    </source>
</evidence>
<feature type="transmembrane region" description="Helical" evidence="10">
    <location>
        <begin position="35"/>
        <end position="62"/>
    </location>
</feature>
<comment type="subcellular location">
    <subcellularLocation>
        <location evidence="1">Cell membrane</location>
        <topology evidence="1">Multi-pass membrane protein</topology>
    </subcellularLocation>
</comment>
<gene>
    <name evidence="12" type="ORF">G6N77_17450</name>
</gene>
<keyword evidence="8 10" id="KW-1133">Transmembrane helix</keyword>
<name>A0ABX0DKM2_9MICC</name>
<evidence type="ECO:0000256" key="9">
    <source>
        <dbReference type="ARBA" id="ARBA00023136"/>
    </source>
</evidence>
<evidence type="ECO:0000256" key="5">
    <source>
        <dbReference type="ARBA" id="ARBA00022475"/>
    </source>
</evidence>
<dbReference type="InterPro" id="IPR000802">
    <property type="entry name" value="Arsenical_pump_ArsB"/>
</dbReference>
<comment type="similarity">
    <text evidence="2">Belongs to the ArsB family.</text>
</comment>
<proteinExistence type="inferred from homology"/>
<reference evidence="12 13" key="1">
    <citation type="submission" date="2020-02" db="EMBL/GenBank/DDBJ databases">
        <title>Genome sequence of the type strain DSM 27180 of Arthrobacter silviterrae.</title>
        <authorList>
            <person name="Gao J."/>
            <person name="Sun J."/>
        </authorList>
    </citation>
    <scope>NUCLEOTIDE SEQUENCE [LARGE SCALE GENOMIC DNA]</scope>
    <source>
        <strain evidence="12 13">DSM 27180</strain>
    </source>
</reference>
<comment type="similarity">
    <text evidence="3">Belongs to the CitM (TC 2.A.11) transporter family.</text>
</comment>
<dbReference type="Proteomes" id="UP000479226">
    <property type="component" value="Unassembled WGS sequence"/>
</dbReference>
<accession>A0ABX0DKM2</accession>
<feature type="transmembrane region" description="Helical" evidence="10">
    <location>
        <begin position="310"/>
        <end position="329"/>
    </location>
</feature>
<evidence type="ECO:0000313" key="13">
    <source>
        <dbReference type="Proteomes" id="UP000479226"/>
    </source>
</evidence>
<evidence type="ECO:0000259" key="11">
    <source>
        <dbReference type="Pfam" id="PF03600"/>
    </source>
</evidence>
<feature type="transmembrane region" description="Helical" evidence="10">
    <location>
        <begin position="350"/>
        <end position="373"/>
    </location>
</feature>
<keyword evidence="6 10" id="KW-0812">Transmembrane</keyword>
<evidence type="ECO:0000313" key="12">
    <source>
        <dbReference type="EMBL" id="NGN85235.1"/>
    </source>
</evidence>
<dbReference type="RefSeq" id="WP_165183448.1">
    <property type="nucleotide sequence ID" value="NZ_JAAKZI010000042.1"/>
</dbReference>
<protein>
    <submittedName>
        <fullName evidence="12">Arsenic transporter</fullName>
    </submittedName>
</protein>
<feature type="transmembrane region" description="Helical" evidence="10">
    <location>
        <begin position="74"/>
        <end position="93"/>
    </location>
</feature>
<evidence type="ECO:0000256" key="1">
    <source>
        <dbReference type="ARBA" id="ARBA00004651"/>
    </source>
</evidence>
<evidence type="ECO:0000256" key="6">
    <source>
        <dbReference type="ARBA" id="ARBA00022692"/>
    </source>
</evidence>
<feature type="transmembrane region" description="Helical" evidence="10">
    <location>
        <begin position="271"/>
        <end position="290"/>
    </location>
</feature>
<dbReference type="PRINTS" id="PR00758">
    <property type="entry name" value="ARSENICPUMP"/>
</dbReference>
<keyword evidence="7" id="KW-0059">Arsenical resistance</keyword>
<feature type="domain" description="Citrate transporter-like" evidence="11">
    <location>
        <begin position="6"/>
        <end position="345"/>
    </location>
</feature>
<keyword evidence="5" id="KW-1003">Cell membrane</keyword>
<dbReference type="EMBL" id="JAAKZI010000042">
    <property type="protein sequence ID" value="NGN85235.1"/>
    <property type="molecule type" value="Genomic_DNA"/>
</dbReference>
<dbReference type="PANTHER" id="PTHR43302:SF5">
    <property type="entry name" value="TRANSPORTER ARSB-RELATED"/>
    <property type="match status" value="1"/>
</dbReference>
<evidence type="ECO:0000256" key="2">
    <source>
        <dbReference type="ARBA" id="ARBA00006433"/>
    </source>
</evidence>
<organism evidence="12 13">
    <name type="scientific">Arthrobacter silviterrae</name>
    <dbReference type="NCBI Taxonomy" id="2026658"/>
    <lineage>
        <taxon>Bacteria</taxon>
        <taxon>Bacillati</taxon>
        <taxon>Actinomycetota</taxon>
        <taxon>Actinomycetes</taxon>
        <taxon>Micrococcales</taxon>
        <taxon>Micrococcaceae</taxon>
        <taxon>Arthrobacter</taxon>
    </lineage>
</organism>
<feature type="transmembrane region" description="Helical" evidence="10">
    <location>
        <begin position="225"/>
        <end position="242"/>
    </location>
</feature>
<evidence type="ECO:0000256" key="3">
    <source>
        <dbReference type="ARBA" id="ARBA00009843"/>
    </source>
</evidence>
<evidence type="ECO:0000256" key="10">
    <source>
        <dbReference type="SAM" id="Phobius"/>
    </source>
</evidence>
<dbReference type="InterPro" id="IPR004680">
    <property type="entry name" value="Cit_transptr-like_dom"/>
</dbReference>
<feature type="transmembrane region" description="Helical" evidence="10">
    <location>
        <begin position="385"/>
        <end position="410"/>
    </location>
</feature>
<keyword evidence="9 10" id="KW-0472">Membrane</keyword>
<dbReference type="PANTHER" id="PTHR43302">
    <property type="entry name" value="TRANSPORTER ARSB-RELATED"/>
    <property type="match status" value="1"/>
</dbReference>